<organism evidence="3 4">
    <name type="scientific">Streptomyces chilikensis</name>
    <dbReference type="NCBI Taxonomy" id="1194079"/>
    <lineage>
        <taxon>Bacteria</taxon>
        <taxon>Bacillati</taxon>
        <taxon>Actinomycetota</taxon>
        <taxon>Actinomycetes</taxon>
        <taxon>Kitasatosporales</taxon>
        <taxon>Streptomycetaceae</taxon>
        <taxon>Streptomyces</taxon>
    </lineage>
</organism>
<proteinExistence type="predicted"/>
<dbReference type="Proteomes" id="UP001551584">
    <property type="component" value="Unassembled WGS sequence"/>
</dbReference>
<name>A0ABV3ERD8_9ACTN</name>
<comment type="caution">
    <text evidence="3">The sequence shown here is derived from an EMBL/GenBank/DDBJ whole genome shotgun (WGS) entry which is preliminary data.</text>
</comment>
<protein>
    <recommendedName>
        <fullName evidence="2">4Fe-4S Wbl-type domain-containing protein</fullName>
    </recommendedName>
</protein>
<reference evidence="3 4" key="1">
    <citation type="submission" date="2024-06" db="EMBL/GenBank/DDBJ databases">
        <title>The Natural Products Discovery Center: Release of the First 8490 Sequenced Strains for Exploring Actinobacteria Biosynthetic Diversity.</title>
        <authorList>
            <person name="Kalkreuter E."/>
            <person name="Kautsar S.A."/>
            <person name="Yang D."/>
            <person name="Bader C.D."/>
            <person name="Teijaro C.N."/>
            <person name="Fluegel L."/>
            <person name="Davis C.M."/>
            <person name="Simpson J.R."/>
            <person name="Lauterbach L."/>
            <person name="Steele A.D."/>
            <person name="Gui C."/>
            <person name="Meng S."/>
            <person name="Li G."/>
            <person name="Viehrig K."/>
            <person name="Ye F."/>
            <person name="Su P."/>
            <person name="Kiefer A.F."/>
            <person name="Nichols A."/>
            <person name="Cepeda A.J."/>
            <person name="Yan W."/>
            <person name="Fan B."/>
            <person name="Jiang Y."/>
            <person name="Adhikari A."/>
            <person name="Zheng C.-J."/>
            <person name="Schuster L."/>
            <person name="Cowan T.M."/>
            <person name="Smanski M.J."/>
            <person name="Chevrette M.G."/>
            <person name="De Carvalho L.P.S."/>
            <person name="Shen B."/>
        </authorList>
    </citation>
    <scope>NUCLEOTIDE SEQUENCE [LARGE SCALE GENOMIC DNA]</scope>
    <source>
        <strain evidence="3 4">NPDC048117</strain>
    </source>
</reference>
<accession>A0ABV3ERD8</accession>
<dbReference type="PROSITE" id="PS51674">
    <property type="entry name" value="4FE4S_WBL"/>
    <property type="match status" value="1"/>
</dbReference>
<evidence type="ECO:0000256" key="1">
    <source>
        <dbReference type="SAM" id="MobiDB-lite"/>
    </source>
</evidence>
<feature type="compositionally biased region" description="Low complexity" evidence="1">
    <location>
        <begin position="252"/>
        <end position="261"/>
    </location>
</feature>
<feature type="compositionally biased region" description="Basic and acidic residues" evidence="1">
    <location>
        <begin position="266"/>
        <end position="275"/>
    </location>
</feature>
<dbReference type="RefSeq" id="WP_359273121.1">
    <property type="nucleotide sequence ID" value="NZ_JBEZNA010000034.1"/>
</dbReference>
<dbReference type="InterPro" id="IPR034768">
    <property type="entry name" value="4FE4S_WBL"/>
</dbReference>
<keyword evidence="4" id="KW-1185">Reference proteome</keyword>
<feature type="region of interest" description="Disordered" evidence="1">
    <location>
        <begin position="243"/>
        <end position="294"/>
    </location>
</feature>
<dbReference type="EMBL" id="JBEZNA010000034">
    <property type="protein sequence ID" value="MEU9578783.1"/>
    <property type="molecule type" value="Genomic_DNA"/>
</dbReference>
<evidence type="ECO:0000259" key="2">
    <source>
        <dbReference type="PROSITE" id="PS51674"/>
    </source>
</evidence>
<feature type="domain" description="4Fe-4S Wbl-type" evidence="2">
    <location>
        <begin position="39"/>
        <end position="121"/>
    </location>
</feature>
<gene>
    <name evidence="3" type="ORF">AB0D95_16225</name>
</gene>
<evidence type="ECO:0000313" key="4">
    <source>
        <dbReference type="Proteomes" id="UP001551584"/>
    </source>
</evidence>
<evidence type="ECO:0000313" key="3">
    <source>
        <dbReference type="EMBL" id="MEU9578783.1"/>
    </source>
</evidence>
<sequence length="329" mass="34989">MAGTRSRVLAAGSSRALYEAWTEHPHFRYRGCAPDPDAPTRLAGDPRLPLDTHFAADGDKPETPAERIAREDAAIEVCLGCPVMVQCDAYANSVVVGEDGTARLAEPDGVRGGRTALERHRAFIARRHEVSTVVDDARLRTPQKLAVVAALAVVWDPYEVADRAGLDVRTSNWQRSSLVRLLGLPKTVSRERLLEEARRHGLLEGDFVRDGGGVRALAPPTPAVRPGGAPAVTAPVAAVVTPSPAPAPEPGPVSAAVSAPASRPQGDLERPREGETADSPPPGRTRVPSPRRSWFTAVPGQLDFDDLADWLDTTSSSLTPTPAYLEAAA</sequence>